<dbReference type="SUPFAM" id="SSF53328">
    <property type="entry name" value="Formyltransferase"/>
    <property type="match status" value="1"/>
</dbReference>
<evidence type="ECO:0000313" key="6">
    <source>
        <dbReference type="EMBL" id="CAB4608104.1"/>
    </source>
</evidence>
<dbReference type="PANTHER" id="PTHR43369">
    <property type="entry name" value="PHOSPHORIBOSYLGLYCINAMIDE FORMYLTRANSFERASE"/>
    <property type="match status" value="1"/>
</dbReference>
<accession>A0A6J6HA53</accession>
<dbReference type="EC" id="2.1.2.2" evidence="2"/>
<feature type="domain" description="Formyl transferase N-terminal" evidence="5">
    <location>
        <begin position="4"/>
        <end position="127"/>
    </location>
</feature>
<protein>
    <recommendedName>
        <fullName evidence="2">phosphoribosylglycinamide formyltransferase 1</fullName>
        <ecNumber evidence="2">2.1.2.2</ecNumber>
    </recommendedName>
</protein>
<dbReference type="AlphaFoldDB" id="A0A6J6HA53"/>
<dbReference type="Pfam" id="PF00551">
    <property type="entry name" value="Formyl_trans_N"/>
    <property type="match status" value="1"/>
</dbReference>
<evidence type="ECO:0000256" key="4">
    <source>
        <dbReference type="ARBA" id="ARBA00022755"/>
    </source>
</evidence>
<keyword evidence="4" id="KW-0658">Purine biosynthesis</keyword>
<dbReference type="InterPro" id="IPR036477">
    <property type="entry name" value="Formyl_transf_N_sf"/>
</dbReference>
<gene>
    <name evidence="6" type="ORF">UFOPK1843_00639</name>
</gene>
<reference evidence="6" key="1">
    <citation type="submission" date="2020-05" db="EMBL/GenBank/DDBJ databases">
        <authorList>
            <person name="Chiriac C."/>
            <person name="Salcher M."/>
            <person name="Ghai R."/>
            <person name="Kavagutti S V."/>
        </authorList>
    </citation>
    <scope>NUCLEOTIDE SEQUENCE</scope>
</reference>
<sequence length="141" mass="15636">MVSPGNFETREAWAEMLLENVNYFEPDLTVLAGFMRVLPANFVRALSPNLINTHPSLLPLFPGAHAVRDALAAGATETGVTIHIVDEGVDTGPMLAQERLAVLADETEHELHERIKVIERKLLVKVVRDFAENRLQLDTAK</sequence>
<dbReference type="Gene3D" id="3.40.50.170">
    <property type="entry name" value="Formyl transferase, N-terminal domain"/>
    <property type="match status" value="1"/>
</dbReference>
<name>A0A6J6HA53_9ZZZZ</name>
<keyword evidence="3" id="KW-0808">Transferase</keyword>
<dbReference type="PANTHER" id="PTHR43369:SF2">
    <property type="entry name" value="PHOSPHORIBOSYLGLYCINAMIDE FORMYLTRANSFERASE"/>
    <property type="match status" value="1"/>
</dbReference>
<proteinExistence type="predicted"/>
<dbReference type="GO" id="GO:0005829">
    <property type="term" value="C:cytosol"/>
    <property type="evidence" value="ECO:0007669"/>
    <property type="project" value="TreeGrafter"/>
</dbReference>
<evidence type="ECO:0000256" key="3">
    <source>
        <dbReference type="ARBA" id="ARBA00022679"/>
    </source>
</evidence>
<dbReference type="InterPro" id="IPR002376">
    <property type="entry name" value="Formyl_transf_N"/>
</dbReference>
<dbReference type="EMBL" id="CAEZUR010000042">
    <property type="protein sequence ID" value="CAB4608104.1"/>
    <property type="molecule type" value="Genomic_DNA"/>
</dbReference>
<evidence type="ECO:0000256" key="1">
    <source>
        <dbReference type="ARBA" id="ARBA00005054"/>
    </source>
</evidence>
<evidence type="ECO:0000259" key="5">
    <source>
        <dbReference type="Pfam" id="PF00551"/>
    </source>
</evidence>
<dbReference type="GO" id="GO:0006189">
    <property type="term" value="P:'de novo' IMP biosynthetic process"/>
    <property type="evidence" value="ECO:0007669"/>
    <property type="project" value="TreeGrafter"/>
</dbReference>
<evidence type="ECO:0000256" key="2">
    <source>
        <dbReference type="ARBA" id="ARBA00012254"/>
    </source>
</evidence>
<organism evidence="6">
    <name type="scientific">freshwater metagenome</name>
    <dbReference type="NCBI Taxonomy" id="449393"/>
    <lineage>
        <taxon>unclassified sequences</taxon>
        <taxon>metagenomes</taxon>
        <taxon>ecological metagenomes</taxon>
    </lineage>
</organism>
<dbReference type="GO" id="GO:0004644">
    <property type="term" value="F:phosphoribosylglycinamide formyltransferase activity"/>
    <property type="evidence" value="ECO:0007669"/>
    <property type="project" value="UniProtKB-EC"/>
</dbReference>
<comment type="pathway">
    <text evidence="1">Purine metabolism; IMP biosynthesis via de novo pathway; N(2)-formyl-N(1)-(5-phospho-D-ribosyl)glycinamide from N(1)-(5-phospho-D-ribosyl)glycinamide (10-formyl THF route): step 1/1.</text>
</comment>